<dbReference type="Proteomes" id="UP000576082">
    <property type="component" value="Unassembled WGS sequence"/>
</dbReference>
<gene>
    <name evidence="3" type="ORF">HHU12_01220</name>
</gene>
<keyword evidence="2" id="KW-0313">Glucose metabolism</keyword>
<accession>A0A7X9RS38</accession>
<evidence type="ECO:0000313" key="3">
    <source>
        <dbReference type="EMBL" id="NME66571.1"/>
    </source>
</evidence>
<dbReference type="GO" id="GO:0006006">
    <property type="term" value="P:glucose metabolic process"/>
    <property type="evidence" value="ECO:0007669"/>
    <property type="project" value="UniProtKB-KW"/>
</dbReference>
<dbReference type="PANTHER" id="PTHR30344:SF1">
    <property type="entry name" value="6-PHOSPHOGLUCONOLACTONASE"/>
    <property type="match status" value="1"/>
</dbReference>
<dbReference type="InterPro" id="IPR050282">
    <property type="entry name" value="Cycloisomerase_2"/>
</dbReference>
<dbReference type="InterPro" id="IPR011048">
    <property type="entry name" value="Haem_d1_sf"/>
</dbReference>
<name>A0A7X9RS38_9BACT</name>
<comment type="caution">
    <text evidence="3">The sequence shown here is derived from an EMBL/GenBank/DDBJ whole genome shotgun (WGS) entry which is preliminary data.</text>
</comment>
<proteinExistence type="inferred from homology"/>
<evidence type="ECO:0000313" key="4">
    <source>
        <dbReference type="Proteomes" id="UP000576082"/>
    </source>
</evidence>
<dbReference type="PANTHER" id="PTHR30344">
    <property type="entry name" value="6-PHOSPHOGLUCONOLACTONASE-RELATED"/>
    <property type="match status" value="1"/>
</dbReference>
<organism evidence="3 4">
    <name type="scientific">Flammeovirga aprica JL-4</name>
    <dbReference type="NCBI Taxonomy" id="694437"/>
    <lineage>
        <taxon>Bacteria</taxon>
        <taxon>Pseudomonadati</taxon>
        <taxon>Bacteroidota</taxon>
        <taxon>Cytophagia</taxon>
        <taxon>Cytophagales</taxon>
        <taxon>Flammeovirgaceae</taxon>
        <taxon>Flammeovirga</taxon>
    </lineage>
</organism>
<dbReference type="AlphaFoldDB" id="A0A7X9RS38"/>
<dbReference type="Pfam" id="PF10282">
    <property type="entry name" value="Lactonase"/>
    <property type="match status" value="1"/>
</dbReference>
<evidence type="ECO:0000256" key="1">
    <source>
        <dbReference type="ARBA" id="ARBA00005564"/>
    </source>
</evidence>
<dbReference type="GO" id="GO:0017057">
    <property type="term" value="F:6-phosphogluconolactonase activity"/>
    <property type="evidence" value="ECO:0007669"/>
    <property type="project" value="TreeGrafter"/>
</dbReference>
<dbReference type="InterPro" id="IPR015943">
    <property type="entry name" value="WD40/YVTN_repeat-like_dom_sf"/>
</dbReference>
<sequence>MNFYTSSYTEHVGPGLSGNGIGIQYFNINPTTSKITLLESYETINPGYFALNPKEELLYTFQERQQNLAPKLLCFKTDQGKLELLQSLEINGGLPCHILHLKKYNCLMVSCYETGNFLKYDLDENGIPLPFSQNIKYTGGSINQERQEGPHAHLSYYDKAHDLLLLVDLGNDKIYSLKYQNNQFVQTNEVSVPAGGGPRHLIQHPNSNYCFVSNEMTGEVSLLKWQNNAWQWIKNVSIMTQDHNNVASASAIKLSICGRFIYCGVRSTNSISILKFDPDTEALNLIEEVPTQGITPRDFEISPDGKLLIVGNQDSESLVVFSVCEDSGMLEVVEKVDGVRSVCCVGFGGSF</sequence>
<keyword evidence="2" id="KW-0119">Carbohydrate metabolism</keyword>
<protein>
    <submittedName>
        <fullName evidence="3">Lactonase family protein</fullName>
    </submittedName>
</protein>
<dbReference type="RefSeq" id="WP_169654317.1">
    <property type="nucleotide sequence ID" value="NZ_JABANE010000002.1"/>
</dbReference>
<comment type="similarity">
    <text evidence="1">Belongs to the cycloisomerase 2 family.</text>
</comment>
<dbReference type="InterPro" id="IPR019405">
    <property type="entry name" value="Lactonase_7-beta_prop"/>
</dbReference>
<dbReference type="EMBL" id="JABANE010000002">
    <property type="protein sequence ID" value="NME66571.1"/>
    <property type="molecule type" value="Genomic_DNA"/>
</dbReference>
<evidence type="ECO:0000256" key="2">
    <source>
        <dbReference type="ARBA" id="ARBA00022526"/>
    </source>
</evidence>
<dbReference type="Gene3D" id="2.130.10.10">
    <property type="entry name" value="YVTN repeat-like/Quinoprotein amine dehydrogenase"/>
    <property type="match status" value="1"/>
</dbReference>
<keyword evidence="4" id="KW-1185">Reference proteome</keyword>
<dbReference type="SUPFAM" id="SSF51004">
    <property type="entry name" value="C-terminal (heme d1) domain of cytochrome cd1-nitrite reductase"/>
    <property type="match status" value="1"/>
</dbReference>
<reference evidence="3 4" key="1">
    <citation type="submission" date="2020-04" db="EMBL/GenBank/DDBJ databases">
        <title>Flammeovirga sp. SR4, a novel species isolated from seawater.</title>
        <authorList>
            <person name="Wang X."/>
        </authorList>
    </citation>
    <scope>NUCLEOTIDE SEQUENCE [LARGE SCALE GENOMIC DNA]</scope>
    <source>
        <strain evidence="3 4">ATCC 23126</strain>
    </source>
</reference>